<dbReference type="SUPFAM" id="SSF53098">
    <property type="entry name" value="Ribonuclease H-like"/>
    <property type="match status" value="1"/>
</dbReference>
<dbReference type="Proteomes" id="UP000887116">
    <property type="component" value="Unassembled WGS sequence"/>
</dbReference>
<sequence>MKKATEQIYPVVEFQLRKKTTCFCKQIQALVILRISVRWGPLSADELDKAEEYLVREVQMQHFREEINTLNQQILKNSKLNSLRPYLDDQDNASTFKCANKDIQYFFNIIKDEDFKNFISSEGITWKFIVELASWRGGLYELLMRSIKEPLRKIIDRSQLTFEETMTILAEIENVLNDRPLLLMIYQILNFLYILWRTVF</sequence>
<dbReference type="InterPro" id="IPR012337">
    <property type="entry name" value="RNaseH-like_sf"/>
</dbReference>
<organism evidence="1 2">
    <name type="scientific">Trichonephila clavata</name>
    <name type="common">Joro spider</name>
    <name type="synonym">Nephila clavata</name>
    <dbReference type="NCBI Taxonomy" id="2740835"/>
    <lineage>
        <taxon>Eukaryota</taxon>
        <taxon>Metazoa</taxon>
        <taxon>Ecdysozoa</taxon>
        <taxon>Arthropoda</taxon>
        <taxon>Chelicerata</taxon>
        <taxon>Arachnida</taxon>
        <taxon>Araneae</taxon>
        <taxon>Araneomorphae</taxon>
        <taxon>Entelegynae</taxon>
        <taxon>Araneoidea</taxon>
        <taxon>Nephilidae</taxon>
        <taxon>Trichonephila</taxon>
    </lineage>
</organism>
<dbReference type="EMBL" id="BMAO01007252">
    <property type="protein sequence ID" value="GFR14740.1"/>
    <property type="molecule type" value="Genomic_DNA"/>
</dbReference>
<reference evidence="1" key="1">
    <citation type="submission" date="2020-07" db="EMBL/GenBank/DDBJ databases">
        <title>Multicomponent nature underlies the extraordinary mechanical properties of spider dragline silk.</title>
        <authorList>
            <person name="Kono N."/>
            <person name="Nakamura H."/>
            <person name="Mori M."/>
            <person name="Yoshida Y."/>
            <person name="Ohtoshi R."/>
            <person name="Malay A.D."/>
            <person name="Moran D.A.P."/>
            <person name="Tomita M."/>
            <person name="Numata K."/>
            <person name="Arakawa K."/>
        </authorList>
    </citation>
    <scope>NUCLEOTIDE SEQUENCE</scope>
</reference>
<protein>
    <submittedName>
        <fullName evidence="1">Transposable element Tcb2 transposase</fullName>
    </submittedName>
</protein>
<accession>A0A8X6LM10</accession>
<name>A0A8X6LM10_TRICU</name>
<comment type="caution">
    <text evidence="1">The sequence shown here is derived from an EMBL/GenBank/DDBJ whole genome shotgun (WGS) entry which is preliminary data.</text>
</comment>
<evidence type="ECO:0000313" key="1">
    <source>
        <dbReference type="EMBL" id="GFR14740.1"/>
    </source>
</evidence>
<proteinExistence type="predicted"/>
<dbReference type="OrthoDB" id="5852536at2759"/>
<dbReference type="Gene3D" id="3.30.420.10">
    <property type="entry name" value="Ribonuclease H-like superfamily/Ribonuclease H"/>
    <property type="match status" value="1"/>
</dbReference>
<dbReference type="AlphaFoldDB" id="A0A8X6LM10"/>
<dbReference type="InterPro" id="IPR036397">
    <property type="entry name" value="RNaseH_sf"/>
</dbReference>
<gene>
    <name evidence="1" type="primary">X975_16076</name>
    <name evidence="1" type="ORF">TNCT_380961</name>
</gene>
<keyword evidence="2" id="KW-1185">Reference proteome</keyword>
<evidence type="ECO:0000313" key="2">
    <source>
        <dbReference type="Proteomes" id="UP000887116"/>
    </source>
</evidence>
<dbReference type="GO" id="GO:0003676">
    <property type="term" value="F:nucleic acid binding"/>
    <property type="evidence" value="ECO:0007669"/>
    <property type="project" value="InterPro"/>
</dbReference>